<dbReference type="NCBIfam" id="TIGR01484">
    <property type="entry name" value="HAD-SF-IIB"/>
    <property type="match status" value="1"/>
</dbReference>
<dbReference type="CDD" id="cd07516">
    <property type="entry name" value="HAD_Pase"/>
    <property type="match status" value="1"/>
</dbReference>
<dbReference type="SFLD" id="SFLDS00003">
    <property type="entry name" value="Haloacid_Dehalogenase"/>
    <property type="match status" value="1"/>
</dbReference>
<dbReference type="InterPro" id="IPR000150">
    <property type="entry name" value="Cof"/>
</dbReference>
<dbReference type="Gene3D" id="3.40.50.1000">
    <property type="entry name" value="HAD superfamily/HAD-like"/>
    <property type="match status" value="1"/>
</dbReference>
<dbReference type="PANTHER" id="PTHR10000">
    <property type="entry name" value="PHOSPHOSERINE PHOSPHATASE"/>
    <property type="match status" value="1"/>
</dbReference>
<dbReference type="GO" id="GO:0005829">
    <property type="term" value="C:cytosol"/>
    <property type="evidence" value="ECO:0007669"/>
    <property type="project" value="TreeGrafter"/>
</dbReference>
<dbReference type="SFLD" id="SFLDG01140">
    <property type="entry name" value="C2.B:_Phosphomannomutase_and_P"/>
    <property type="match status" value="1"/>
</dbReference>
<dbReference type="Gene3D" id="3.30.1240.10">
    <property type="match status" value="1"/>
</dbReference>
<dbReference type="AlphaFoldDB" id="A0A940PCL6"/>
<proteinExistence type="predicted"/>
<dbReference type="NCBIfam" id="TIGR00099">
    <property type="entry name" value="Cof-subfamily"/>
    <property type="match status" value="1"/>
</dbReference>
<dbReference type="RefSeq" id="WP_209529719.1">
    <property type="nucleotide sequence ID" value="NZ_JAEEGA010000010.1"/>
</dbReference>
<sequence length="268" mass="29691">MKLVAIDLDGTLLNSQHQLLDVNTRALERAKNSGIKIVIATGRSVISAAEILDSMELEGYILALNGTFIAERTKGQLKVFRQSQLEKENVKKAFKIAQSEQITFVASNERGSDRVVVSEEGEVVQEFLIQRHDLRCLTADEMKNRLTDPTINYLKLAFTNQKREKLLKVKQRLAHEGLPTIFSDAHYIEYVPKGINKGTALQFLCDQLGISMDEVLAIGDQENDLELLTMSGIGVAMGNASDKVKACADYVTSTNDEAGVSRALDLYL</sequence>
<dbReference type="PROSITE" id="PS01228">
    <property type="entry name" value="COF_1"/>
    <property type="match status" value="1"/>
</dbReference>
<evidence type="ECO:0000313" key="1">
    <source>
        <dbReference type="EMBL" id="MBP1042489.1"/>
    </source>
</evidence>
<dbReference type="GO" id="GO:0000287">
    <property type="term" value="F:magnesium ion binding"/>
    <property type="evidence" value="ECO:0007669"/>
    <property type="project" value="TreeGrafter"/>
</dbReference>
<name>A0A940PCL6_9ENTE</name>
<dbReference type="Pfam" id="PF08282">
    <property type="entry name" value="Hydrolase_3"/>
    <property type="match status" value="1"/>
</dbReference>
<dbReference type="PANTHER" id="PTHR10000:SF8">
    <property type="entry name" value="HAD SUPERFAMILY HYDROLASE-LIKE, TYPE 3"/>
    <property type="match status" value="1"/>
</dbReference>
<dbReference type="InterPro" id="IPR036412">
    <property type="entry name" value="HAD-like_sf"/>
</dbReference>
<dbReference type="GO" id="GO:0016791">
    <property type="term" value="F:phosphatase activity"/>
    <property type="evidence" value="ECO:0007669"/>
    <property type="project" value="TreeGrafter"/>
</dbReference>
<dbReference type="SUPFAM" id="SSF56784">
    <property type="entry name" value="HAD-like"/>
    <property type="match status" value="1"/>
</dbReference>
<dbReference type="SFLD" id="SFLDG01144">
    <property type="entry name" value="C2.B.4:_PGP_Like"/>
    <property type="match status" value="1"/>
</dbReference>
<gene>
    <name evidence="1" type="ORF">I6N95_15830</name>
</gene>
<organism evidence="1 2">
    <name type="scientific">Vagococcus allomyrinae</name>
    <dbReference type="NCBI Taxonomy" id="2794353"/>
    <lineage>
        <taxon>Bacteria</taxon>
        <taxon>Bacillati</taxon>
        <taxon>Bacillota</taxon>
        <taxon>Bacilli</taxon>
        <taxon>Lactobacillales</taxon>
        <taxon>Enterococcaceae</taxon>
        <taxon>Vagococcus</taxon>
    </lineage>
</organism>
<keyword evidence="2" id="KW-1185">Reference proteome</keyword>
<protein>
    <submittedName>
        <fullName evidence="1">HAD family phosphatase</fullName>
    </submittedName>
</protein>
<dbReference type="EMBL" id="JAEEGA010000010">
    <property type="protein sequence ID" value="MBP1042489.1"/>
    <property type="molecule type" value="Genomic_DNA"/>
</dbReference>
<evidence type="ECO:0000313" key="2">
    <source>
        <dbReference type="Proteomes" id="UP000674938"/>
    </source>
</evidence>
<dbReference type="InterPro" id="IPR023214">
    <property type="entry name" value="HAD_sf"/>
</dbReference>
<accession>A0A940PCL6</accession>
<reference evidence="1" key="1">
    <citation type="submission" date="2020-12" db="EMBL/GenBank/DDBJ databases">
        <title>Vagococcus allomyrinae sp. nov. and Enterococcus lavae sp. nov., isolated from the larvae of Allomyrina dichotoma.</title>
        <authorList>
            <person name="Lee S.D."/>
        </authorList>
    </citation>
    <scope>NUCLEOTIDE SEQUENCE</scope>
    <source>
        <strain evidence="1">BWB3-3</strain>
    </source>
</reference>
<comment type="caution">
    <text evidence="1">The sequence shown here is derived from an EMBL/GenBank/DDBJ whole genome shotgun (WGS) entry which is preliminary data.</text>
</comment>
<dbReference type="InterPro" id="IPR006379">
    <property type="entry name" value="HAD-SF_hydro_IIB"/>
</dbReference>
<dbReference type="Proteomes" id="UP000674938">
    <property type="component" value="Unassembled WGS sequence"/>
</dbReference>